<dbReference type="InterPro" id="IPR036517">
    <property type="entry name" value="FF_domain_sf"/>
</dbReference>
<dbReference type="SUPFAM" id="SSF81698">
    <property type="entry name" value="FF domain"/>
    <property type="match status" value="4"/>
</dbReference>
<evidence type="ECO:0000259" key="3">
    <source>
        <dbReference type="PROSITE" id="PS51676"/>
    </source>
</evidence>
<feature type="compositionally biased region" description="Basic and acidic residues" evidence="1">
    <location>
        <begin position="689"/>
        <end position="702"/>
    </location>
</feature>
<dbReference type="Gene3D" id="1.10.10.440">
    <property type="entry name" value="FF domain"/>
    <property type="match status" value="4"/>
</dbReference>
<evidence type="ECO:0000256" key="1">
    <source>
        <dbReference type="SAM" id="MobiDB-lite"/>
    </source>
</evidence>
<feature type="domain" description="FF" evidence="3">
    <location>
        <begin position="414"/>
        <end position="476"/>
    </location>
</feature>
<dbReference type="PANTHER" id="PTHR11864:SF0">
    <property type="entry name" value="PRP40 PRE-MRNA PROCESSING FACTOR 40 HOMOLOG A (YEAST)"/>
    <property type="match status" value="1"/>
</dbReference>
<evidence type="ECO:0000313" key="5">
    <source>
        <dbReference type="Proteomes" id="UP000614601"/>
    </source>
</evidence>
<gene>
    <name evidence="4" type="ORF">BOKJ2_LOCUS6372</name>
</gene>
<dbReference type="OrthoDB" id="187617at2759"/>
<dbReference type="InterPro" id="IPR001202">
    <property type="entry name" value="WW_dom"/>
</dbReference>
<evidence type="ECO:0000313" key="4">
    <source>
        <dbReference type="EMBL" id="CAD5215996.1"/>
    </source>
</evidence>
<dbReference type="PROSITE" id="PS51676">
    <property type="entry name" value="FF"/>
    <property type="match status" value="2"/>
</dbReference>
<dbReference type="AlphaFoldDB" id="A0A811KI83"/>
<dbReference type="PROSITE" id="PS50020">
    <property type="entry name" value="WW_DOMAIN_2"/>
    <property type="match status" value="2"/>
</dbReference>
<feature type="compositionally biased region" description="Acidic residues" evidence="1">
    <location>
        <begin position="622"/>
        <end position="631"/>
    </location>
</feature>
<dbReference type="InterPro" id="IPR002713">
    <property type="entry name" value="FF_domain"/>
</dbReference>
<dbReference type="CDD" id="cd00201">
    <property type="entry name" value="WW"/>
    <property type="match status" value="2"/>
</dbReference>
<evidence type="ECO:0000259" key="2">
    <source>
        <dbReference type="PROSITE" id="PS50020"/>
    </source>
</evidence>
<feature type="compositionally biased region" description="Basic and acidic residues" evidence="1">
    <location>
        <begin position="612"/>
        <end position="621"/>
    </location>
</feature>
<feature type="compositionally biased region" description="Basic and acidic residues" evidence="1">
    <location>
        <begin position="632"/>
        <end position="647"/>
    </location>
</feature>
<dbReference type="EMBL" id="CAJFDH010000003">
    <property type="protein sequence ID" value="CAD5215996.1"/>
    <property type="molecule type" value="Genomic_DNA"/>
</dbReference>
<feature type="compositionally biased region" description="Basic and acidic residues" evidence="1">
    <location>
        <begin position="710"/>
        <end position="719"/>
    </location>
</feature>
<dbReference type="GO" id="GO:0005685">
    <property type="term" value="C:U1 snRNP"/>
    <property type="evidence" value="ECO:0007669"/>
    <property type="project" value="TreeGrafter"/>
</dbReference>
<sequence>MANRSFFPVMHNGSQPLPQQFGYQMPSNALRIDPNRSVSAIASQPIVPVNGNVEEFEWIEYLNEAGKSYYYNRLTKVTTWDKPPKFKPANKPKPLNVAPVTALWKEYKNAQGISYYHNTKTNETTWTKPDGFLGDNASTSAETVANVSKTAPAVIQQSAQATPATDIDKAMEATLKQLVPPNSNDLVPVETTDPVAMKQRAFERFKEMLVDKYQSKKINTNQSWDQAVRYIQHDPRFDLVNKISEKKRVFNEWKAQQQKDDRDSRRLATRKAKEDLEAFLLSSGKCRPTLTYQKAKKLFRDEEVWKKVTESDRQDILKDTMAVLKKQHDEKVKQQREKCQNMLNELLDTLPEITYRTTWAQTQRILAANEFYLENDDLKEMDKLDALEIFIEYIRRAEKEHLKEREYEEKMRKRESRKGRDAFYNFLVELNKQGIIKANSTWQSVYPKIRGDLRFTSMLTNTGSTPLDIFKFFVEDLKSELAKEKKKIKQILESTGHTVNMETTFEEFEQWIRSEDEYKKICPTNLRIVFDQLVDKAVNMSTPEDNGHEKKSSGEKNAEIPLTIFENLALRITEKSRWEDCKEAVMAEIALSDYDESAVETSFREYVKNLREQRRNGKDVSEGEVSDDDEDEPKKVTPEKKVEKEPVKANVSRSRSRSVSHEKERSKKSKKEKKAKKSKKKKDKKHKASKYEEISSDEDTRPSSRRRKRSGSEGSERVKSNKSRKDKVDDD</sequence>
<dbReference type="PROSITE" id="PS01159">
    <property type="entry name" value="WW_DOMAIN_1"/>
    <property type="match status" value="2"/>
</dbReference>
<feature type="region of interest" description="Disordered" evidence="1">
    <location>
        <begin position="612"/>
        <end position="731"/>
    </location>
</feature>
<proteinExistence type="predicted"/>
<dbReference type="Pfam" id="PF25432">
    <property type="entry name" value="FF_PRPF40A"/>
    <property type="match status" value="1"/>
</dbReference>
<feature type="domain" description="WW" evidence="2">
    <location>
        <begin position="98"/>
        <end position="131"/>
    </location>
</feature>
<dbReference type="Pfam" id="PF00397">
    <property type="entry name" value="WW"/>
    <property type="match status" value="2"/>
</dbReference>
<feature type="domain" description="WW" evidence="2">
    <location>
        <begin position="58"/>
        <end position="85"/>
    </location>
</feature>
<dbReference type="InterPro" id="IPR039726">
    <property type="entry name" value="Prp40-like"/>
</dbReference>
<feature type="domain" description="FF" evidence="3">
    <location>
        <begin position="198"/>
        <end position="256"/>
    </location>
</feature>
<comment type="caution">
    <text evidence="4">The sequence shown here is derived from an EMBL/GenBank/DDBJ whole genome shotgun (WGS) entry which is preliminary data.</text>
</comment>
<keyword evidence="5" id="KW-1185">Reference proteome</keyword>
<dbReference type="SMART" id="SM00456">
    <property type="entry name" value="WW"/>
    <property type="match status" value="2"/>
</dbReference>
<dbReference type="GO" id="GO:0071004">
    <property type="term" value="C:U2-type prespliceosome"/>
    <property type="evidence" value="ECO:0007669"/>
    <property type="project" value="TreeGrafter"/>
</dbReference>
<name>A0A811KI83_9BILA</name>
<dbReference type="Proteomes" id="UP000614601">
    <property type="component" value="Unassembled WGS sequence"/>
</dbReference>
<dbReference type="InterPro" id="IPR036020">
    <property type="entry name" value="WW_dom_sf"/>
</dbReference>
<dbReference type="EMBL" id="CAJFCW020000003">
    <property type="protein sequence ID" value="CAG9105141.1"/>
    <property type="molecule type" value="Genomic_DNA"/>
</dbReference>
<dbReference type="SUPFAM" id="SSF51045">
    <property type="entry name" value="WW domain"/>
    <property type="match status" value="2"/>
</dbReference>
<dbReference type="Pfam" id="PF01846">
    <property type="entry name" value="FF"/>
    <property type="match status" value="2"/>
</dbReference>
<feature type="compositionally biased region" description="Basic residues" evidence="1">
    <location>
        <begin position="666"/>
        <end position="688"/>
    </location>
</feature>
<organism evidence="4 5">
    <name type="scientific">Bursaphelenchus okinawaensis</name>
    <dbReference type="NCBI Taxonomy" id="465554"/>
    <lineage>
        <taxon>Eukaryota</taxon>
        <taxon>Metazoa</taxon>
        <taxon>Ecdysozoa</taxon>
        <taxon>Nematoda</taxon>
        <taxon>Chromadorea</taxon>
        <taxon>Rhabditida</taxon>
        <taxon>Tylenchina</taxon>
        <taxon>Tylenchomorpha</taxon>
        <taxon>Aphelenchoidea</taxon>
        <taxon>Aphelenchoididae</taxon>
        <taxon>Bursaphelenchus</taxon>
    </lineage>
</organism>
<dbReference type="GO" id="GO:0003723">
    <property type="term" value="F:RNA binding"/>
    <property type="evidence" value="ECO:0007669"/>
    <property type="project" value="TreeGrafter"/>
</dbReference>
<dbReference type="Gene3D" id="2.20.70.10">
    <property type="match status" value="2"/>
</dbReference>
<reference evidence="4" key="1">
    <citation type="submission" date="2020-09" db="EMBL/GenBank/DDBJ databases">
        <authorList>
            <person name="Kikuchi T."/>
        </authorList>
    </citation>
    <scope>NUCLEOTIDE SEQUENCE</scope>
    <source>
        <strain evidence="4">SH1</strain>
    </source>
</reference>
<evidence type="ECO:0008006" key="6">
    <source>
        <dbReference type="Google" id="ProtNLM"/>
    </source>
</evidence>
<accession>A0A811KI83</accession>
<dbReference type="GO" id="GO:0045292">
    <property type="term" value="P:mRNA cis splicing, via spliceosome"/>
    <property type="evidence" value="ECO:0007669"/>
    <property type="project" value="InterPro"/>
</dbReference>
<dbReference type="Proteomes" id="UP000783686">
    <property type="component" value="Unassembled WGS sequence"/>
</dbReference>
<protein>
    <recommendedName>
        <fullName evidence="6">WW domain-containing protein</fullName>
    </recommendedName>
</protein>
<dbReference type="SMART" id="SM00441">
    <property type="entry name" value="FF"/>
    <property type="match status" value="4"/>
</dbReference>
<dbReference type="PANTHER" id="PTHR11864">
    <property type="entry name" value="PRE-MRNA-PROCESSING PROTEIN PRP40"/>
    <property type="match status" value="1"/>
</dbReference>